<gene>
    <name evidence="2" type="ORF">CPAV1605_569</name>
</gene>
<dbReference type="PANTHER" id="PTHR46609:SF6">
    <property type="entry name" value="EXONUCLEASE, PHAGE-TYPE_RECB, C-TERMINAL DOMAIN-CONTAINING PROTEIN-RELATED"/>
    <property type="match status" value="1"/>
</dbReference>
<dbReference type="SUPFAM" id="SSF52980">
    <property type="entry name" value="Restriction endonuclease-like"/>
    <property type="match status" value="1"/>
</dbReference>
<dbReference type="InterPro" id="IPR011335">
    <property type="entry name" value="Restrct_endonuc-II-like"/>
</dbReference>
<dbReference type="Gene3D" id="3.90.320.10">
    <property type="match status" value="1"/>
</dbReference>
<feature type="domain" description="YqaJ viral recombinase" evidence="1">
    <location>
        <begin position="130"/>
        <end position="268"/>
    </location>
</feature>
<dbReference type="Pfam" id="PF09588">
    <property type="entry name" value="YqaJ"/>
    <property type="match status" value="1"/>
</dbReference>
<accession>A0A5E8CJN5</accession>
<sequence length="484" mass="57474">MENCKDIKKYYDEIQKILDENFSDNDEVSYTDKVEIENIVTDTLNMYFDEILDNRLVTDIVSRHFSSQYKFTSKVNMEKGNSCFREYDEKYKLNEIENNDIPVPKEYQKLQDHFMMLFNLPQPEQRSKAWFDARYNMITASDIATALGENPYEAPENLILKKCDPDFPFLDNKFVHHGKKYEPTATMIYEHIYDVKVTEFGCLKDPKVPFLGASPDGICSKSTLNNKFSPRLGTMLEIKCPYSREIKTKGLIDGDICPHYYYCQVQIQEQCCELEDCDFWQCKLVEYESREEYLKDVKPKTCHSIGDKGEKVKINPLIEKGCILQFLPKNKITEFCLFDAKYIYPPRLDLSVDEYDTWVLDTLGSYKDTHPDIFQDYVFDQVIYWKLAKSHNVLIKRDKDWFKQKYPILKKFWQKVQDYRADTKKLEELKDMMGGSRNKYFRYNTSIKDMAPYFTEKHVLFLNNKWNDLEEDDVDECDDPFIDD</sequence>
<dbReference type="PANTHER" id="PTHR46609">
    <property type="entry name" value="EXONUCLEASE, PHAGE-TYPE/RECB, C-TERMINAL DOMAIN-CONTAINING PROTEIN"/>
    <property type="match status" value="1"/>
</dbReference>
<protein>
    <submittedName>
        <fullName evidence="2">YqaJ-like viral recombinase domain</fullName>
    </submittedName>
</protein>
<dbReference type="CDD" id="cd22343">
    <property type="entry name" value="PDDEXK_lambda_exonuclease-like"/>
    <property type="match status" value="1"/>
</dbReference>
<dbReference type="NCBIfam" id="TIGR03033">
    <property type="entry name" value="phage_rel_nuc"/>
    <property type="match status" value="1"/>
</dbReference>
<dbReference type="EMBL" id="CABVLZ010000002">
    <property type="protein sequence ID" value="VVU94844.1"/>
    <property type="molecule type" value="Genomic_DNA"/>
</dbReference>
<dbReference type="InterPro" id="IPR051703">
    <property type="entry name" value="NF-kappa-B_Signaling_Reg"/>
</dbReference>
<evidence type="ECO:0000313" key="2">
    <source>
        <dbReference type="EMBL" id="VVU94844.1"/>
    </source>
</evidence>
<dbReference type="InterPro" id="IPR019080">
    <property type="entry name" value="YqaJ_viral_recombinase"/>
</dbReference>
<organism evidence="2">
    <name type="scientific">seawater metagenome</name>
    <dbReference type="NCBI Taxonomy" id="1561972"/>
    <lineage>
        <taxon>unclassified sequences</taxon>
        <taxon>metagenomes</taxon>
        <taxon>ecological metagenomes</taxon>
    </lineage>
</organism>
<dbReference type="AlphaFoldDB" id="A0A5E8CJN5"/>
<dbReference type="InterPro" id="IPR017482">
    <property type="entry name" value="Lambda-type_endonuclease"/>
</dbReference>
<proteinExistence type="predicted"/>
<name>A0A5E8CJN5_9ZZZZ</name>
<dbReference type="InterPro" id="IPR011604">
    <property type="entry name" value="PDDEXK-like_dom_sf"/>
</dbReference>
<evidence type="ECO:0000259" key="1">
    <source>
        <dbReference type="Pfam" id="PF09588"/>
    </source>
</evidence>
<reference evidence="2" key="1">
    <citation type="submission" date="2019-09" db="EMBL/GenBank/DDBJ databases">
        <authorList>
            <person name="Needham M D."/>
        </authorList>
    </citation>
    <scope>NUCLEOTIDE SEQUENCE</scope>
</reference>